<feature type="transmembrane region" description="Helical" evidence="2">
    <location>
        <begin position="52"/>
        <end position="70"/>
    </location>
</feature>
<dbReference type="RefSeq" id="WP_341674008.1">
    <property type="nucleotide sequence ID" value="NZ_JBBYHV010000002.1"/>
</dbReference>
<feature type="region of interest" description="Disordered" evidence="1">
    <location>
        <begin position="243"/>
        <end position="266"/>
    </location>
</feature>
<comment type="caution">
    <text evidence="3">The sequence shown here is derived from an EMBL/GenBank/DDBJ whole genome shotgun (WGS) entry which is preliminary data.</text>
</comment>
<gene>
    <name evidence="3" type="ORF">AAEO60_12330</name>
</gene>
<name>A0ABU9IGX3_9SPHN</name>
<evidence type="ECO:0000256" key="1">
    <source>
        <dbReference type="SAM" id="MobiDB-lite"/>
    </source>
</evidence>
<keyword evidence="4" id="KW-1185">Reference proteome</keyword>
<keyword evidence="2" id="KW-1133">Transmembrane helix</keyword>
<keyword evidence="2" id="KW-0812">Transmembrane</keyword>
<evidence type="ECO:0000256" key="2">
    <source>
        <dbReference type="SAM" id="Phobius"/>
    </source>
</evidence>
<evidence type="ECO:0000313" key="3">
    <source>
        <dbReference type="EMBL" id="MEL1251455.1"/>
    </source>
</evidence>
<sequence length="266" mass="29062">MADDLTRDSDRLLSEGRSLLRDNQNGGRHRLSGGSIGEGSARVKVKHFKRQLLTLLAGVLAIFVGAGIVGSIINGIGFWGMMIVIVLMILLFGGVMTQKVKMPKRIDLTRTTDARQLVARTELWLEQQRPALPAPAVSLVDRIGVQLDGLGQQLEHVDPAHPAAGEVRKLVGETLPELVESYTKIPAHLRTEERAGSTPDRQLTDSLAKVSREIDSVTRQLAEGSLDDLAIKNRYLDYKYGDAEGEPLADQGSGVPLDFNRQKSPN</sequence>
<feature type="transmembrane region" description="Helical" evidence="2">
    <location>
        <begin position="76"/>
        <end position="96"/>
    </location>
</feature>
<keyword evidence="2" id="KW-0472">Membrane</keyword>
<protein>
    <recommendedName>
        <fullName evidence="5">5-bromo-4-chloroindolyl phosphate hydrolysis protein</fullName>
    </recommendedName>
</protein>
<accession>A0ABU9IGX3</accession>
<dbReference type="EMBL" id="JBBYHV010000002">
    <property type="protein sequence ID" value="MEL1251455.1"/>
    <property type="molecule type" value="Genomic_DNA"/>
</dbReference>
<reference evidence="3 4" key="1">
    <citation type="submission" date="2024-04" db="EMBL/GenBank/DDBJ databases">
        <title>Aurantiacibacter sp. DGU6 16S ribosomal RNA gene Genome sequencing and assembly.</title>
        <authorList>
            <person name="Park S."/>
        </authorList>
    </citation>
    <scope>NUCLEOTIDE SEQUENCE [LARGE SCALE GENOMIC DNA]</scope>
    <source>
        <strain evidence="3 4">DGU6</strain>
    </source>
</reference>
<organism evidence="3 4">
    <name type="scientific">Aurantiacibacter gilvus</name>
    <dbReference type="NCBI Taxonomy" id="3139141"/>
    <lineage>
        <taxon>Bacteria</taxon>
        <taxon>Pseudomonadati</taxon>
        <taxon>Pseudomonadota</taxon>
        <taxon>Alphaproteobacteria</taxon>
        <taxon>Sphingomonadales</taxon>
        <taxon>Erythrobacteraceae</taxon>
        <taxon>Aurantiacibacter</taxon>
    </lineage>
</organism>
<evidence type="ECO:0008006" key="5">
    <source>
        <dbReference type="Google" id="ProtNLM"/>
    </source>
</evidence>
<evidence type="ECO:0000313" key="4">
    <source>
        <dbReference type="Proteomes" id="UP001497045"/>
    </source>
</evidence>
<dbReference type="Proteomes" id="UP001497045">
    <property type="component" value="Unassembled WGS sequence"/>
</dbReference>
<proteinExistence type="predicted"/>